<organism evidence="1">
    <name type="scientific">marine sediment metagenome</name>
    <dbReference type="NCBI Taxonomy" id="412755"/>
    <lineage>
        <taxon>unclassified sequences</taxon>
        <taxon>metagenomes</taxon>
        <taxon>ecological metagenomes</taxon>
    </lineage>
</organism>
<proteinExistence type="predicted"/>
<dbReference type="EMBL" id="BARV01015052">
    <property type="protein sequence ID" value="GAI26316.1"/>
    <property type="molecule type" value="Genomic_DNA"/>
</dbReference>
<gene>
    <name evidence="1" type="ORF">S06H3_26085</name>
</gene>
<dbReference type="AlphaFoldDB" id="X1N7X5"/>
<accession>X1N7X5</accession>
<name>X1N7X5_9ZZZZ</name>
<feature type="non-terminal residue" evidence="1">
    <location>
        <position position="1"/>
    </location>
</feature>
<evidence type="ECO:0000313" key="1">
    <source>
        <dbReference type="EMBL" id="GAI26316.1"/>
    </source>
</evidence>
<reference evidence="1" key="1">
    <citation type="journal article" date="2014" name="Front. Microbiol.">
        <title>High frequency of phylogenetically diverse reductive dehalogenase-homologous genes in deep subseafloor sedimentary metagenomes.</title>
        <authorList>
            <person name="Kawai M."/>
            <person name="Futagami T."/>
            <person name="Toyoda A."/>
            <person name="Takaki Y."/>
            <person name="Nishi S."/>
            <person name="Hori S."/>
            <person name="Arai W."/>
            <person name="Tsubouchi T."/>
            <person name="Morono Y."/>
            <person name="Uchiyama I."/>
            <person name="Ito T."/>
            <person name="Fujiyama A."/>
            <person name="Inagaki F."/>
            <person name="Takami H."/>
        </authorList>
    </citation>
    <scope>NUCLEOTIDE SEQUENCE</scope>
    <source>
        <strain evidence="1">Expedition CK06-06</strain>
    </source>
</reference>
<comment type="caution">
    <text evidence="1">The sequence shown here is derived from an EMBL/GenBank/DDBJ whole genome shotgun (WGS) entry which is preliminary data.</text>
</comment>
<protein>
    <submittedName>
        <fullName evidence="1">Uncharacterized protein</fullName>
    </submittedName>
</protein>
<sequence>FSFVLVGHRFSPKKEVAEGNLGEALQTRCQLKYDNFFRTKKLGTIIQPIPL</sequence>